<accession>A0AA38NQN5</accession>
<feature type="compositionally biased region" description="Low complexity" evidence="1">
    <location>
        <begin position="247"/>
        <end position="273"/>
    </location>
</feature>
<comment type="caution">
    <text evidence="2">The sequence shown here is derived from an EMBL/GenBank/DDBJ whole genome shotgun (WGS) entry which is preliminary data.</text>
</comment>
<evidence type="ECO:0000313" key="2">
    <source>
        <dbReference type="EMBL" id="KAJ3789337.1"/>
    </source>
</evidence>
<proteinExistence type="predicted"/>
<sequence length="480" mass="52854">MLAKPSSNLSPYLSTRETSSFAQSMSECTRKRKRQAEDDDFDPSNPQSQDEKHKTRRINPYKLAERLPSGLVKEMETFIEPGAIMPNFDIRKELQIRYQVDRRHIYDYFHSRGLRVAKEDRHSNLTRSRIAKAKAQVQVQCDDGVKENIPFKFTNPVKVLPAKRSSSKPKNARKSVKRPVVTMTEALVLCDSSQVQDTESPDVKSFELDNDEVDSVDVSLSNDIDAFADVVSEVVESSPCFYSENASVSSSRSTPSLVDDSSSSCKSPSPGVVQPEEEPFSAAEFAAEFLNLPEDSESQDYSIDTTFDLSFAPSMIGDLMCPSDRKNMYEHIDTNIVSTGTSFALDLSALQPDTTNHSSLLTAAALPPLLPSLSLDSYIKALQTIASVIPNAVPACQTLLPTPMSLPATSNGYSLPATLSNSTYVLTPSDFLTPGFRQADSFSFSPPGAPYTSTALYTSTDPFHHALQNEQRTVHTGRSI</sequence>
<dbReference type="EMBL" id="MU793262">
    <property type="protein sequence ID" value="KAJ3789337.1"/>
    <property type="molecule type" value="Genomic_DNA"/>
</dbReference>
<reference evidence="2" key="1">
    <citation type="submission" date="2022-08" db="EMBL/GenBank/DDBJ databases">
        <authorList>
            <consortium name="DOE Joint Genome Institute"/>
            <person name="Min B."/>
            <person name="Riley R."/>
            <person name="Sierra-Patev S."/>
            <person name="Naranjo-Ortiz M."/>
            <person name="Looney B."/>
            <person name="Konkel Z."/>
            <person name="Slot J.C."/>
            <person name="Sakamoto Y."/>
            <person name="Steenwyk J.L."/>
            <person name="Rokas A."/>
            <person name="Carro J."/>
            <person name="Camarero S."/>
            <person name="Ferreira P."/>
            <person name="Molpeceres G."/>
            <person name="Ruiz-Duenas F.J."/>
            <person name="Serrano A."/>
            <person name="Henrissat B."/>
            <person name="Drula E."/>
            <person name="Hughes K.W."/>
            <person name="Mata J.L."/>
            <person name="Ishikawa N.K."/>
            <person name="Vargas-Isla R."/>
            <person name="Ushijima S."/>
            <person name="Smith C.A."/>
            <person name="Ahrendt S."/>
            <person name="Andreopoulos W."/>
            <person name="He G."/>
            <person name="Labutti K."/>
            <person name="Lipzen A."/>
            <person name="Ng V."/>
            <person name="Sandor L."/>
            <person name="Barry K."/>
            <person name="Martinez A.T."/>
            <person name="Xiao Y."/>
            <person name="Gibbons J.G."/>
            <person name="Terashima K."/>
            <person name="Hibbett D.S."/>
            <person name="Grigoriev I.V."/>
        </authorList>
    </citation>
    <scope>NUCLEOTIDE SEQUENCE</scope>
    <source>
        <strain evidence="2">TFB10291</strain>
    </source>
</reference>
<feature type="compositionally biased region" description="Polar residues" evidence="1">
    <location>
        <begin position="1"/>
        <end position="27"/>
    </location>
</feature>
<gene>
    <name evidence="2" type="ORF">GGU10DRAFT_405342</name>
</gene>
<name>A0AA38NQN5_9AGAR</name>
<organism evidence="2 3">
    <name type="scientific">Lentinula aff. detonsa</name>
    <dbReference type="NCBI Taxonomy" id="2804958"/>
    <lineage>
        <taxon>Eukaryota</taxon>
        <taxon>Fungi</taxon>
        <taxon>Dikarya</taxon>
        <taxon>Basidiomycota</taxon>
        <taxon>Agaricomycotina</taxon>
        <taxon>Agaricomycetes</taxon>
        <taxon>Agaricomycetidae</taxon>
        <taxon>Agaricales</taxon>
        <taxon>Marasmiineae</taxon>
        <taxon>Omphalotaceae</taxon>
        <taxon>Lentinula</taxon>
    </lineage>
</organism>
<evidence type="ECO:0000256" key="1">
    <source>
        <dbReference type="SAM" id="MobiDB-lite"/>
    </source>
</evidence>
<dbReference type="Proteomes" id="UP001163798">
    <property type="component" value="Unassembled WGS sequence"/>
</dbReference>
<protein>
    <submittedName>
        <fullName evidence="2">Uncharacterized protein</fullName>
    </submittedName>
</protein>
<dbReference type="AlphaFoldDB" id="A0AA38NQN5"/>
<feature type="region of interest" description="Disordered" evidence="1">
    <location>
        <begin position="245"/>
        <end position="277"/>
    </location>
</feature>
<keyword evidence="3" id="KW-1185">Reference proteome</keyword>
<feature type="region of interest" description="Disordered" evidence="1">
    <location>
        <begin position="1"/>
        <end position="60"/>
    </location>
</feature>
<evidence type="ECO:0000313" key="3">
    <source>
        <dbReference type="Proteomes" id="UP001163798"/>
    </source>
</evidence>